<dbReference type="PANTHER" id="PTHR11240:SF22">
    <property type="entry name" value="RIBONUCLEASE T2"/>
    <property type="match status" value="1"/>
</dbReference>
<dbReference type="AlphaFoldDB" id="A0A0D6J9T6"/>
<evidence type="ECO:0000256" key="1">
    <source>
        <dbReference type="ARBA" id="ARBA00007469"/>
    </source>
</evidence>
<evidence type="ECO:0000256" key="3">
    <source>
        <dbReference type="SAM" id="MobiDB-lite"/>
    </source>
</evidence>
<sequence>MTQRRSLTFTLLSAVILATCLSATAEAQRQTYESNRTRQDRPGDFDYYALVLSWSPTYCADRTGDRYERQCDIRAARPYAFVLHGLWPQHNRGYPERCWTRDKPWVPKPVIDQMLDIMPSPALVIHEYKKHGTCSGLDARGYYDLSRRMFESIKIPARYIQPMEAQLVSPDDLIDEFVAANPGMKHDMLAISCRGAGNRLREVRICFSKSGSLRPCGANENQHRMCRAQRMYVPPVRATAAASTNNKKSMREQDSPLPGPR</sequence>
<feature type="region of interest" description="Disordered" evidence="3">
    <location>
        <begin position="239"/>
        <end position="261"/>
    </location>
</feature>
<protein>
    <submittedName>
        <fullName evidence="5">Ribonuclease T2</fullName>
    </submittedName>
</protein>
<feature type="chain" id="PRO_5002306024" evidence="4">
    <location>
        <begin position="28"/>
        <end position="261"/>
    </location>
</feature>
<dbReference type="GO" id="GO:0006401">
    <property type="term" value="P:RNA catabolic process"/>
    <property type="evidence" value="ECO:0007669"/>
    <property type="project" value="UniProtKB-ARBA"/>
</dbReference>
<dbReference type="InterPro" id="IPR036430">
    <property type="entry name" value="RNase_T2-like_sf"/>
</dbReference>
<dbReference type="OrthoDB" id="4720638at2"/>
<evidence type="ECO:0000256" key="4">
    <source>
        <dbReference type="SAM" id="SignalP"/>
    </source>
</evidence>
<dbReference type="RefSeq" id="WP_052743579.1">
    <property type="nucleotide sequence ID" value="NZ_LN829118.1"/>
</dbReference>
<dbReference type="KEGG" id="fiy:BN1229_v1_0090"/>
<dbReference type="InterPro" id="IPR039378">
    <property type="entry name" value="RNase_T2_prok"/>
</dbReference>
<dbReference type="Proteomes" id="UP000033187">
    <property type="component" value="Chromosome 1"/>
</dbReference>
<dbReference type="GO" id="GO:0033897">
    <property type="term" value="F:ribonuclease T2 activity"/>
    <property type="evidence" value="ECO:0007669"/>
    <property type="project" value="InterPro"/>
</dbReference>
<dbReference type="PROSITE" id="PS00530">
    <property type="entry name" value="RNASE_T2_1"/>
    <property type="match status" value="1"/>
</dbReference>
<keyword evidence="6" id="KW-1185">Reference proteome</keyword>
<name>A0A0D6J9T6_9HYPH</name>
<dbReference type="InterPro" id="IPR001568">
    <property type="entry name" value="RNase_T2-like"/>
</dbReference>
<reference evidence="6" key="1">
    <citation type="submission" date="2015-02" db="EMBL/GenBank/DDBJ databases">
        <authorList>
            <person name="Chooi Y.-H."/>
        </authorList>
    </citation>
    <scope>NUCLEOTIDE SEQUENCE [LARGE SCALE GENOMIC DNA]</scope>
    <source>
        <strain evidence="6">strain Y</strain>
    </source>
</reference>
<dbReference type="GO" id="GO:0003723">
    <property type="term" value="F:RNA binding"/>
    <property type="evidence" value="ECO:0007669"/>
    <property type="project" value="InterPro"/>
</dbReference>
<accession>A0A0D6J9T6</accession>
<feature type="signal peptide" evidence="4">
    <location>
        <begin position="1"/>
        <end position="27"/>
    </location>
</feature>
<dbReference type="SUPFAM" id="SSF55895">
    <property type="entry name" value="Ribonuclease Rh-like"/>
    <property type="match status" value="1"/>
</dbReference>
<dbReference type="KEGG" id="fil:BN1229_v1_0088"/>
<evidence type="ECO:0000313" key="5">
    <source>
        <dbReference type="EMBL" id="CPR14832.1"/>
    </source>
</evidence>
<dbReference type="PANTHER" id="PTHR11240">
    <property type="entry name" value="RIBONUCLEASE T2"/>
    <property type="match status" value="1"/>
</dbReference>
<dbReference type="EMBL" id="LN829119">
    <property type="protein sequence ID" value="CPR14832.1"/>
    <property type="molecule type" value="Genomic_DNA"/>
</dbReference>
<dbReference type="InterPro" id="IPR018188">
    <property type="entry name" value="RNase_T2_His_AS_1"/>
</dbReference>
<comment type="similarity">
    <text evidence="1 2">Belongs to the RNase T2 family.</text>
</comment>
<organism evidence="5 6">
    <name type="scientific">Candidatus Filomicrobium marinum</name>
    <dbReference type="NCBI Taxonomy" id="1608628"/>
    <lineage>
        <taxon>Bacteria</taxon>
        <taxon>Pseudomonadati</taxon>
        <taxon>Pseudomonadota</taxon>
        <taxon>Alphaproteobacteria</taxon>
        <taxon>Hyphomicrobiales</taxon>
        <taxon>Hyphomicrobiaceae</taxon>
        <taxon>Filomicrobium</taxon>
    </lineage>
</organism>
<keyword evidence="4" id="KW-0732">Signal</keyword>
<dbReference type="Pfam" id="PF00445">
    <property type="entry name" value="Ribonuclease_T2"/>
    <property type="match status" value="1"/>
</dbReference>
<evidence type="ECO:0000256" key="2">
    <source>
        <dbReference type="RuleBase" id="RU004328"/>
    </source>
</evidence>
<gene>
    <name evidence="5" type="ORF">YBN1229_v1_0090</name>
</gene>
<proteinExistence type="inferred from homology"/>
<evidence type="ECO:0000313" key="6">
    <source>
        <dbReference type="Proteomes" id="UP000033187"/>
    </source>
</evidence>
<dbReference type="Gene3D" id="3.90.730.10">
    <property type="entry name" value="Ribonuclease T2-like"/>
    <property type="match status" value="1"/>
</dbReference>
<dbReference type="CDD" id="cd01062">
    <property type="entry name" value="RNase_T2_prok"/>
    <property type="match status" value="1"/>
</dbReference>